<dbReference type="CDD" id="cd05403">
    <property type="entry name" value="NT_KNTase_like"/>
    <property type="match status" value="1"/>
</dbReference>
<feature type="domain" description="Polymerase beta nucleotidyltransferase" evidence="1">
    <location>
        <begin position="104"/>
        <end position="158"/>
    </location>
</feature>
<dbReference type="AlphaFoldDB" id="A0AAW8EH30"/>
<dbReference type="EMBL" id="JAUSRV010000008">
    <property type="protein sequence ID" value="MDP9972103.1"/>
    <property type="molecule type" value="Genomic_DNA"/>
</dbReference>
<dbReference type="SUPFAM" id="SSF81301">
    <property type="entry name" value="Nucleotidyltransferase"/>
    <property type="match status" value="1"/>
</dbReference>
<evidence type="ECO:0000313" key="2">
    <source>
        <dbReference type="EMBL" id="MDP9972103.1"/>
    </source>
</evidence>
<organism evidence="2 3">
    <name type="scientific">Variovorax paradoxus</name>
    <dbReference type="NCBI Taxonomy" id="34073"/>
    <lineage>
        <taxon>Bacteria</taxon>
        <taxon>Pseudomonadati</taxon>
        <taxon>Pseudomonadota</taxon>
        <taxon>Betaproteobacteria</taxon>
        <taxon>Burkholderiales</taxon>
        <taxon>Comamonadaceae</taxon>
        <taxon>Variovorax</taxon>
    </lineage>
</organism>
<dbReference type="Proteomes" id="UP001224845">
    <property type="component" value="Unassembled WGS sequence"/>
</dbReference>
<evidence type="ECO:0000259" key="1">
    <source>
        <dbReference type="Pfam" id="PF18765"/>
    </source>
</evidence>
<comment type="caution">
    <text evidence="2">The sequence shown here is derived from an EMBL/GenBank/DDBJ whole genome shotgun (WGS) entry which is preliminary data.</text>
</comment>
<dbReference type="InterPro" id="IPR041633">
    <property type="entry name" value="Polbeta"/>
</dbReference>
<dbReference type="Pfam" id="PF18765">
    <property type="entry name" value="Polbeta"/>
    <property type="match status" value="1"/>
</dbReference>
<dbReference type="InterPro" id="IPR043519">
    <property type="entry name" value="NT_sf"/>
</dbReference>
<evidence type="ECO:0000313" key="3">
    <source>
        <dbReference type="Proteomes" id="UP001224845"/>
    </source>
</evidence>
<name>A0AAW8EH30_VARPD</name>
<accession>A0AAW8EH30</accession>
<dbReference type="RefSeq" id="WP_015865453.1">
    <property type="nucleotide sequence ID" value="NZ_CAXUQF020000002.1"/>
</dbReference>
<proteinExistence type="predicted"/>
<dbReference type="Gene3D" id="3.30.460.10">
    <property type="entry name" value="Beta Polymerase, domain 2"/>
    <property type="match status" value="1"/>
</dbReference>
<gene>
    <name evidence="2" type="ORF">J2W39_003345</name>
</gene>
<reference evidence="2" key="1">
    <citation type="submission" date="2023-07" db="EMBL/GenBank/DDBJ databases">
        <title>Sorghum-associated microbial communities from plants grown in Nebraska, USA.</title>
        <authorList>
            <person name="Schachtman D."/>
        </authorList>
    </citation>
    <scope>NUCLEOTIDE SEQUENCE</scope>
    <source>
        <strain evidence="2">DS3315</strain>
    </source>
</reference>
<protein>
    <submittedName>
        <fullName evidence="2">Nucleotidyltransferase</fullName>
    </submittedName>
</protein>
<sequence>MSSADFLFTPTVQRVLAATLANPDRSFLLSELLDLAAGGRGGAQQQIERLLQAGVLTEEPRRGRQRSIRANKDFFLFDELSSIARKSFGVKEPLMRALEPFGDSIREAFVFGSVAKGSDNGRSDIDLAVIGRVALREVTNALLDLEQELGRPIHLSLYDPEEWEELISSDQVMAQIAKGPKLELIRNDETV</sequence>